<evidence type="ECO:0000313" key="2">
    <source>
        <dbReference type="EMBL" id="AAU83687.1"/>
    </source>
</evidence>
<reference evidence="2" key="1">
    <citation type="journal article" date="2004" name="Science">
        <title>Reverse methanogenesis: testing the hypothesis with environmental genomics.</title>
        <authorList>
            <person name="Hallam S.J."/>
            <person name="Putnam N."/>
            <person name="Preston C.M."/>
            <person name="Detter J.C."/>
            <person name="Rokhsar D."/>
            <person name="Richardson P.M."/>
            <person name="DeLong E.F."/>
        </authorList>
    </citation>
    <scope>NUCLEOTIDE SEQUENCE</scope>
</reference>
<dbReference type="AlphaFoldDB" id="Q64A90"/>
<feature type="region of interest" description="Disordered" evidence="1">
    <location>
        <begin position="283"/>
        <end position="307"/>
    </location>
</feature>
<evidence type="ECO:0000256" key="1">
    <source>
        <dbReference type="SAM" id="MobiDB-lite"/>
    </source>
</evidence>
<gene>
    <name evidence="2" type="ORF">GZ32G12_2</name>
</gene>
<proteinExistence type="predicted"/>
<reference evidence="2" key="2">
    <citation type="submission" date="2004-08" db="EMBL/GenBank/DDBJ databases">
        <authorList>
            <person name="Putnam N."/>
            <person name="Detter J.C."/>
            <person name="Richardson P.M."/>
            <person name="Rokhsar D."/>
        </authorList>
    </citation>
    <scope>NUCLEOTIDE SEQUENCE</scope>
</reference>
<organism evidence="2">
    <name type="scientific">Uncultured archaeon GZfos26G2</name>
    <dbReference type="NCBI Taxonomy" id="3386331"/>
    <lineage>
        <taxon>Archaea</taxon>
        <taxon>Methanobacteriati</taxon>
        <taxon>Methanobacteriota</taxon>
        <taxon>Stenosarchaea group</taxon>
        <taxon>Methanomicrobia</taxon>
        <taxon>Candidatus Methanophagales</taxon>
        <taxon>Candidatus Methanophagaceae</taxon>
        <taxon>Candidatus Methanophaga</taxon>
    </lineage>
</organism>
<accession>Q64A90</accession>
<protein>
    <submittedName>
        <fullName evidence="2">Uncharacterized protein</fullName>
    </submittedName>
</protein>
<dbReference type="Pfam" id="PF13289">
    <property type="entry name" value="SIR2_2"/>
    <property type="match status" value="1"/>
</dbReference>
<dbReference type="EMBL" id="AY714856">
    <property type="protein sequence ID" value="AAU83687.1"/>
    <property type="molecule type" value="Genomic_DNA"/>
</dbReference>
<sequence>MGDSLAKAKTLKDDIDAKLIAFIKKVLNAEKEFLEKEGNALTYLKSFLISFASRTASRDRLNIVTTNYDRFIEYACDMAGILVLDSFTGKITPVFRTNKLELDYHYNPPGIRGEPRYVEGVIKYTKLHGSLDWRFEYNKILKAPLPFGAEGKHPSIPEKPFDHVVIYPNSAKDIETIYFPYAELFRDFSTAVCRPNSVVVTYGYGFGDSHVNRILADMLTIPSTHLVVISWDKANGRIQRFIENNNSSQFTLLIGDHFADLKTLVENYLPKAAIDRITEREQRVLEKRGKDNSSKSKKVRDSKDEPF</sequence>
<name>Q64A90_UNCAG</name>